<sequence length="355" mass="41194">MSETRDYGESLDDREAKKSKYSDPTQQQEDKAKEGILTKGNELSLTANPPGQEIEQKKQEKGKIEGSTDAQQGSDFDQMIEMLFRGEIVAPVLTLKKQEIYRPLRGGGGNQNPVFSISESRDSSEYSFPLDDSEPTGILLFEVQHNQEWQVSFTHYTEEKAFMIVKGWKELSDWHNWDHSVVIGFYKPVPLLSINHFLVKFQRMVETLPKFPEFRRENFLFQIELTTSDIGYSRLFMHSKEVEIHFPAIKHVPKTKRKKEIVRFTDAKNKDWYMDVVYYNANSYMIIKEWEEFVKERNLVARDVIKFYKPVVPLHLRHFLIEIVRKDAATNPRQPCAGGPSSNSGYKGKEKIVAG</sequence>
<evidence type="ECO:0000313" key="2">
    <source>
        <dbReference type="Proteomes" id="UP000828048"/>
    </source>
</evidence>
<organism evidence="1 2">
    <name type="scientific">Vaccinium darrowii</name>
    <dbReference type="NCBI Taxonomy" id="229202"/>
    <lineage>
        <taxon>Eukaryota</taxon>
        <taxon>Viridiplantae</taxon>
        <taxon>Streptophyta</taxon>
        <taxon>Embryophyta</taxon>
        <taxon>Tracheophyta</taxon>
        <taxon>Spermatophyta</taxon>
        <taxon>Magnoliopsida</taxon>
        <taxon>eudicotyledons</taxon>
        <taxon>Gunneridae</taxon>
        <taxon>Pentapetalae</taxon>
        <taxon>asterids</taxon>
        <taxon>Ericales</taxon>
        <taxon>Ericaceae</taxon>
        <taxon>Vaccinioideae</taxon>
        <taxon>Vaccinieae</taxon>
        <taxon>Vaccinium</taxon>
    </lineage>
</organism>
<keyword evidence="2" id="KW-1185">Reference proteome</keyword>
<name>A0ACB7Y1F1_9ERIC</name>
<reference evidence="1 2" key="1">
    <citation type="journal article" date="2021" name="Hortic Res">
        <title>High-quality reference genome and annotation aids understanding of berry development for evergreen blueberry (Vaccinium darrowii).</title>
        <authorList>
            <person name="Yu J."/>
            <person name="Hulse-Kemp A.M."/>
            <person name="Babiker E."/>
            <person name="Staton M."/>
        </authorList>
    </citation>
    <scope>NUCLEOTIDE SEQUENCE [LARGE SCALE GENOMIC DNA]</scope>
    <source>
        <strain evidence="2">cv. NJ 8807/NJ 8810</strain>
        <tissue evidence="1">Young leaf</tissue>
    </source>
</reference>
<protein>
    <submittedName>
        <fullName evidence="1">Uncharacterized protein</fullName>
    </submittedName>
</protein>
<gene>
    <name evidence="1" type="ORF">Vadar_018503</name>
</gene>
<dbReference type="EMBL" id="CM037155">
    <property type="protein sequence ID" value="KAH7846815.1"/>
    <property type="molecule type" value="Genomic_DNA"/>
</dbReference>
<dbReference type="Proteomes" id="UP000828048">
    <property type="component" value="Chromosome 5"/>
</dbReference>
<accession>A0ACB7Y1F1</accession>
<comment type="caution">
    <text evidence="1">The sequence shown here is derived from an EMBL/GenBank/DDBJ whole genome shotgun (WGS) entry which is preliminary data.</text>
</comment>
<proteinExistence type="predicted"/>
<evidence type="ECO:0000313" key="1">
    <source>
        <dbReference type="EMBL" id="KAH7846815.1"/>
    </source>
</evidence>